<feature type="transmembrane region" description="Helical" evidence="2">
    <location>
        <begin position="12"/>
        <end position="33"/>
    </location>
</feature>
<keyword evidence="2" id="KW-0472">Membrane</keyword>
<comment type="caution">
    <text evidence="3">The sequence shown here is derived from an EMBL/GenBank/DDBJ whole genome shotgun (WGS) entry which is preliminary data.</text>
</comment>
<keyword evidence="2" id="KW-1133">Transmembrane helix</keyword>
<gene>
    <name evidence="3" type="ORF">QPX54_10395</name>
</gene>
<feature type="transmembrane region" description="Helical" evidence="2">
    <location>
        <begin position="87"/>
        <end position="107"/>
    </location>
</feature>
<evidence type="ECO:0000313" key="3">
    <source>
        <dbReference type="EMBL" id="MDK4326907.1"/>
    </source>
</evidence>
<evidence type="ECO:0000256" key="1">
    <source>
        <dbReference type="SAM" id="MobiDB-lite"/>
    </source>
</evidence>
<dbReference type="AlphaFoldDB" id="A0AAP4BV94"/>
<feature type="transmembrane region" description="Helical" evidence="2">
    <location>
        <begin position="57"/>
        <end position="80"/>
    </location>
</feature>
<feature type="transmembrane region" description="Helical" evidence="2">
    <location>
        <begin position="140"/>
        <end position="157"/>
    </location>
</feature>
<evidence type="ECO:0000256" key="2">
    <source>
        <dbReference type="SAM" id="Phobius"/>
    </source>
</evidence>
<evidence type="ECO:0008006" key="5">
    <source>
        <dbReference type="Google" id="ProtNLM"/>
    </source>
</evidence>
<organism evidence="3 4">
    <name type="scientific">Corynebacterium propinquum</name>
    <dbReference type="NCBI Taxonomy" id="43769"/>
    <lineage>
        <taxon>Bacteria</taxon>
        <taxon>Bacillati</taxon>
        <taxon>Actinomycetota</taxon>
        <taxon>Actinomycetes</taxon>
        <taxon>Mycobacteriales</taxon>
        <taxon>Corynebacteriaceae</taxon>
        <taxon>Corynebacterium</taxon>
    </lineage>
</organism>
<sequence>MQQKIPRWLGDRAGLIGLGLIVYSLGGALWGLVRPTFSAEVVSAERLIPDYSDSSHFIAFASFVIAAIVLSVALAIFAYLMQGSRKFVDLLWVGVVALAGAVSFLAVGDVVGMSVHGIGSADQLAPGTTITTVAAAKPGISGYLVAPFVAMLVYWSLQVLSPATETTGLTEPTEPTDDKGQKAQQIQKTHKVDKTHKTPSQH</sequence>
<evidence type="ECO:0000313" key="4">
    <source>
        <dbReference type="Proteomes" id="UP001226160"/>
    </source>
</evidence>
<dbReference type="Proteomes" id="UP001226160">
    <property type="component" value="Unassembled WGS sequence"/>
</dbReference>
<proteinExistence type="predicted"/>
<dbReference type="RefSeq" id="WP_284590017.1">
    <property type="nucleotide sequence ID" value="NZ_JASNVP010000011.1"/>
</dbReference>
<name>A0AAP4BV94_9CORY</name>
<feature type="region of interest" description="Disordered" evidence="1">
    <location>
        <begin position="166"/>
        <end position="202"/>
    </location>
</feature>
<protein>
    <recommendedName>
        <fullName evidence="5">DUF2567 domain-containing protein</fullName>
    </recommendedName>
</protein>
<reference evidence="3" key="1">
    <citation type="submission" date="2023-05" db="EMBL/GenBank/DDBJ databases">
        <title>Metabolic capabilities are highly conserved among human nasal-associated Corynebacterium species in pangenomic analyses.</title>
        <authorList>
            <person name="Tran T.H."/>
            <person name="Roberts A.Q."/>
            <person name="Escapa I.F."/>
            <person name="Gao W."/>
            <person name="Conlan S."/>
            <person name="Kong H."/>
            <person name="Segre J.A."/>
            <person name="Kelly M.S."/>
            <person name="Lemon K.P."/>
        </authorList>
    </citation>
    <scope>NUCLEOTIDE SEQUENCE</scope>
    <source>
        <strain evidence="3">KPL2654</strain>
    </source>
</reference>
<keyword evidence="2" id="KW-0812">Transmembrane</keyword>
<dbReference type="EMBL" id="JASNVP010000011">
    <property type="protein sequence ID" value="MDK4326907.1"/>
    <property type="molecule type" value="Genomic_DNA"/>
</dbReference>
<accession>A0AAP4BV94</accession>